<dbReference type="AlphaFoldDB" id="A0A9K3N9X5"/>
<sequence>MTSLRKPPWKTKTVNMTTLRKPPWKMKTVACILKLISMDACSFTLRSDNKSPLGSIFNELIYLILADHTITISINMTDCQPSFEAREIKAKLFQAHF</sequence>
<evidence type="ECO:0000313" key="2">
    <source>
        <dbReference type="Proteomes" id="UP000215914"/>
    </source>
</evidence>
<comment type="caution">
    <text evidence="1">The sequence shown here is derived from an EMBL/GenBank/DDBJ whole genome shotgun (WGS) entry which is preliminary data.</text>
</comment>
<reference evidence="1" key="2">
    <citation type="submission" date="2020-06" db="EMBL/GenBank/DDBJ databases">
        <title>Helianthus annuus Genome sequencing and assembly Release 2.</title>
        <authorList>
            <person name="Gouzy J."/>
            <person name="Langlade N."/>
            <person name="Munos S."/>
        </authorList>
    </citation>
    <scope>NUCLEOTIDE SEQUENCE</scope>
    <source>
        <tissue evidence="1">Leaves</tissue>
    </source>
</reference>
<reference evidence="1" key="1">
    <citation type="journal article" date="2017" name="Nature">
        <title>The sunflower genome provides insights into oil metabolism, flowering and Asterid evolution.</title>
        <authorList>
            <person name="Badouin H."/>
            <person name="Gouzy J."/>
            <person name="Grassa C.J."/>
            <person name="Murat F."/>
            <person name="Staton S.E."/>
            <person name="Cottret L."/>
            <person name="Lelandais-Briere C."/>
            <person name="Owens G.L."/>
            <person name="Carrere S."/>
            <person name="Mayjonade B."/>
            <person name="Legrand L."/>
            <person name="Gill N."/>
            <person name="Kane N.C."/>
            <person name="Bowers J.E."/>
            <person name="Hubner S."/>
            <person name="Bellec A."/>
            <person name="Berard A."/>
            <person name="Berges H."/>
            <person name="Blanchet N."/>
            <person name="Boniface M.C."/>
            <person name="Brunel D."/>
            <person name="Catrice O."/>
            <person name="Chaidir N."/>
            <person name="Claudel C."/>
            <person name="Donnadieu C."/>
            <person name="Faraut T."/>
            <person name="Fievet G."/>
            <person name="Helmstetter N."/>
            <person name="King M."/>
            <person name="Knapp S.J."/>
            <person name="Lai Z."/>
            <person name="Le Paslier M.C."/>
            <person name="Lippi Y."/>
            <person name="Lorenzon L."/>
            <person name="Mandel J.R."/>
            <person name="Marage G."/>
            <person name="Marchand G."/>
            <person name="Marquand E."/>
            <person name="Bret-Mestries E."/>
            <person name="Morien E."/>
            <person name="Nambeesan S."/>
            <person name="Nguyen T."/>
            <person name="Pegot-Espagnet P."/>
            <person name="Pouilly N."/>
            <person name="Raftis F."/>
            <person name="Sallet E."/>
            <person name="Schiex T."/>
            <person name="Thomas J."/>
            <person name="Vandecasteele C."/>
            <person name="Vares D."/>
            <person name="Vear F."/>
            <person name="Vautrin S."/>
            <person name="Crespi M."/>
            <person name="Mangin B."/>
            <person name="Burke J.M."/>
            <person name="Salse J."/>
            <person name="Munos S."/>
            <person name="Vincourt P."/>
            <person name="Rieseberg L.H."/>
            <person name="Langlade N.B."/>
        </authorList>
    </citation>
    <scope>NUCLEOTIDE SEQUENCE</scope>
    <source>
        <tissue evidence="1">Leaves</tissue>
    </source>
</reference>
<protein>
    <submittedName>
        <fullName evidence="1">Uncharacterized protein</fullName>
    </submittedName>
</protein>
<gene>
    <name evidence="1" type="ORF">HanXRQr2_Chr09g0404831</name>
</gene>
<organism evidence="1 2">
    <name type="scientific">Helianthus annuus</name>
    <name type="common">Common sunflower</name>
    <dbReference type="NCBI Taxonomy" id="4232"/>
    <lineage>
        <taxon>Eukaryota</taxon>
        <taxon>Viridiplantae</taxon>
        <taxon>Streptophyta</taxon>
        <taxon>Embryophyta</taxon>
        <taxon>Tracheophyta</taxon>
        <taxon>Spermatophyta</taxon>
        <taxon>Magnoliopsida</taxon>
        <taxon>eudicotyledons</taxon>
        <taxon>Gunneridae</taxon>
        <taxon>Pentapetalae</taxon>
        <taxon>asterids</taxon>
        <taxon>campanulids</taxon>
        <taxon>Asterales</taxon>
        <taxon>Asteraceae</taxon>
        <taxon>Asteroideae</taxon>
        <taxon>Heliantheae alliance</taxon>
        <taxon>Heliantheae</taxon>
        <taxon>Helianthus</taxon>
    </lineage>
</organism>
<name>A0A9K3N9X5_HELAN</name>
<keyword evidence="2" id="KW-1185">Reference proteome</keyword>
<dbReference type="Gramene" id="mRNA:HanXRQr2_Chr09g0404831">
    <property type="protein sequence ID" value="CDS:HanXRQr2_Chr09g0404831.1"/>
    <property type="gene ID" value="HanXRQr2_Chr09g0404831"/>
</dbReference>
<evidence type="ECO:0000313" key="1">
    <source>
        <dbReference type="EMBL" id="KAF5792334.1"/>
    </source>
</evidence>
<dbReference type="Proteomes" id="UP000215914">
    <property type="component" value="Unassembled WGS sequence"/>
</dbReference>
<proteinExistence type="predicted"/>
<accession>A0A9K3N9X5</accession>
<dbReference type="EMBL" id="MNCJ02000324">
    <property type="protein sequence ID" value="KAF5792334.1"/>
    <property type="molecule type" value="Genomic_DNA"/>
</dbReference>